<protein>
    <submittedName>
        <fullName evidence="1">Uncharacterized protein</fullName>
    </submittedName>
</protein>
<proteinExistence type="predicted"/>
<accession>A0A9N9XC47</accession>
<keyword evidence="2" id="KW-1185">Reference proteome</keyword>
<dbReference type="Proteomes" id="UP001153709">
    <property type="component" value="Chromosome 4"/>
</dbReference>
<dbReference type="AlphaFoldDB" id="A0A9N9XC47"/>
<dbReference type="EMBL" id="OU898279">
    <property type="protein sequence ID" value="CAG9833316.1"/>
    <property type="molecule type" value="Genomic_DNA"/>
</dbReference>
<organism evidence="1 2">
    <name type="scientific">Diabrotica balteata</name>
    <name type="common">Banded cucumber beetle</name>
    <dbReference type="NCBI Taxonomy" id="107213"/>
    <lineage>
        <taxon>Eukaryota</taxon>
        <taxon>Metazoa</taxon>
        <taxon>Ecdysozoa</taxon>
        <taxon>Arthropoda</taxon>
        <taxon>Hexapoda</taxon>
        <taxon>Insecta</taxon>
        <taxon>Pterygota</taxon>
        <taxon>Neoptera</taxon>
        <taxon>Endopterygota</taxon>
        <taxon>Coleoptera</taxon>
        <taxon>Polyphaga</taxon>
        <taxon>Cucujiformia</taxon>
        <taxon>Chrysomeloidea</taxon>
        <taxon>Chrysomelidae</taxon>
        <taxon>Galerucinae</taxon>
        <taxon>Diabroticina</taxon>
        <taxon>Diabroticites</taxon>
        <taxon>Diabrotica</taxon>
    </lineage>
</organism>
<sequence length="72" mass="8147">MLSFSEIPKEKMKCVVRDPGANMKEVVKLLNVEHIDCASHKIQNMLKAGMKAQESVVTAITKCKKMATHFYH</sequence>
<name>A0A9N9XC47_DIABA</name>
<evidence type="ECO:0000313" key="1">
    <source>
        <dbReference type="EMBL" id="CAG9833316.1"/>
    </source>
</evidence>
<gene>
    <name evidence="1" type="ORF">DIABBA_LOCUS6726</name>
</gene>
<reference evidence="1" key="1">
    <citation type="submission" date="2022-01" db="EMBL/GenBank/DDBJ databases">
        <authorList>
            <person name="King R."/>
        </authorList>
    </citation>
    <scope>NUCLEOTIDE SEQUENCE</scope>
</reference>
<evidence type="ECO:0000313" key="2">
    <source>
        <dbReference type="Proteomes" id="UP001153709"/>
    </source>
</evidence>
<dbReference type="OrthoDB" id="1607513at2759"/>